<protein>
    <submittedName>
        <fullName evidence="1">Uncharacterized protein</fullName>
    </submittedName>
</protein>
<gene>
    <name evidence="1" type="ORF">V6N12_010344</name>
</gene>
<dbReference type="EMBL" id="JBBPBM010000012">
    <property type="protein sequence ID" value="KAK8562258.1"/>
    <property type="molecule type" value="Genomic_DNA"/>
</dbReference>
<name>A0ABR2EJT4_9ROSI</name>
<dbReference type="Proteomes" id="UP001472677">
    <property type="component" value="Unassembled WGS sequence"/>
</dbReference>
<comment type="caution">
    <text evidence="1">The sequence shown here is derived from an EMBL/GenBank/DDBJ whole genome shotgun (WGS) entry which is preliminary data.</text>
</comment>
<reference evidence="1 2" key="1">
    <citation type="journal article" date="2024" name="G3 (Bethesda)">
        <title>Genome assembly of Hibiscus sabdariffa L. provides insights into metabolisms of medicinal natural products.</title>
        <authorList>
            <person name="Kim T."/>
        </authorList>
    </citation>
    <scope>NUCLEOTIDE SEQUENCE [LARGE SCALE GENOMIC DNA]</scope>
    <source>
        <strain evidence="1">TK-2024</strain>
        <tissue evidence="1">Old leaves</tissue>
    </source>
</reference>
<sequence length="69" mass="7906">MVENLELIDRSFLDADVQARWINTTKDAKKVIEMGLNLRVQFIGSEEEVIREIAELEMNDFASQGSNSF</sequence>
<evidence type="ECO:0000313" key="1">
    <source>
        <dbReference type="EMBL" id="KAK8562258.1"/>
    </source>
</evidence>
<organism evidence="1 2">
    <name type="scientific">Hibiscus sabdariffa</name>
    <name type="common">roselle</name>
    <dbReference type="NCBI Taxonomy" id="183260"/>
    <lineage>
        <taxon>Eukaryota</taxon>
        <taxon>Viridiplantae</taxon>
        <taxon>Streptophyta</taxon>
        <taxon>Embryophyta</taxon>
        <taxon>Tracheophyta</taxon>
        <taxon>Spermatophyta</taxon>
        <taxon>Magnoliopsida</taxon>
        <taxon>eudicotyledons</taxon>
        <taxon>Gunneridae</taxon>
        <taxon>Pentapetalae</taxon>
        <taxon>rosids</taxon>
        <taxon>malvids</taxon>
        <taxon>Malvales</taxon>
        <taxon>Malvaceae</taxon>
        <taxon>Malvoideae</taxon>
        <taxon>Hibiscus</taxon>
    </lineage>
</organism>
<keyword evidence="2" id="KW-1185">Reference proteome</keyword>
<accession>A0ABR2EJT4</accession>
<evidence type="ECO:0000313" key="2">
    <source>
        <dbReference type="Proteomes" id="UP001472677"/>
    </source>
</evidence>
<proteinExistence type="predicted"/>